<keyword evidence="3" id="KW-0804">Transcription</keyword>
<evidence type="ECO:0000313" key="5">
    <source>
        <dbReference type="EMBL" id="MBW6399298.1"/>
    </source>
</evidence>
<dbReference type="PANTHER" id="PTHR43537:SF24">
    <property type="entry name" value="GLUCONATE OPERON TRANSCRIPTIONAL REPRESSOR"/>
    <property type="match status" value="1"/>
</dbReference>
<evidence type="ECO:0000256" key="2">
    <source>
        <dbReference type="ARBA" id="ARBA00023125"/>
    </source>
</evidence>
<name>A0ABS7AAG9_9PROT</name>
<dbReference type="InterPro" id="IPR036388">
    <property type="entry name" value="WH-like_DNA-bd_sf"/>
</dbReference>
<dbReference type="CDD" id="cd07377">
    <property type="entry name" value="WHTH_GntR"/>
    <property type="match status" value="1"/>
</dbReference>
<dbReference type="InterPro" id="IPR000524">
    <property type="entry name" value="Tscrpt_reg_HTH_GntR"/>
</dbReference>
<dbReference type="EMBL" id="JAHYBZ010000005">
    <property type="protein sequence ID" value="MBW6399298.1"/>
    <property type="molecule type" value="Genomic_DNA"/>
</dbReference>
<dbReference type="InterPro" id="IPR011711">
    <property type="entry name" value="GntR_C"/>
</dbReference>
<evidence type="ECO:0000313" key="6">
    <source>
        <dbReference type="Proteomes" id="UP001196565"/>
    </source>
</evidence>
<proteinExistence type="predicted"/>
<comment type="caution">
    <text evidence="5">The sequence shown here is derived from an EMBL/GenBank/DDBJ whole genome shotgun (WGS) entry which is preliminary data.</text>
</comment>
<dbReference type="Proteomes" id="UP001196565">
    <property type="component" value="Unassembled WGS sequence"/>
</dbReference>
<dbReference type="PROSITE" id="PS50949">
    <property type="entry name" value="HTH_GNTR"/>
    <property type="match status" value="1"/>
</dbReference>
<keyword evidence="2" id="KW-0238">DNA-binding</keyword>
<evidence type="ECO:0000259" key="4">
    <source>
        <dbReference type="PROSITE" id="PS50949"/>
    </source>
</evidence>
<dbReference type="RefSeq" id="WP_219763909.1">
    <property type="nucleotide sequence ID" value="NZ_JAHYBZ010000005.1"/>
</dbReference>
<dbReference type="Pfam" id="PF00392">
    <property type="entry name" value="GntR"/>
    <property type="match status" value="1"/>
</dbReference>
<dbReference type="Pfam" id="PF07729">
    <property type="entry name" value="FCD"/>
    <property type="match status" value="1"/>
</dbReference>
<dbReference type="SUPFAM" id="SSF46785">
    <property type="entry name" value="Winged helix' DNA-binding domain"/>
    <property type="match status" value="1"/>
</dbReference>
<dbReference type="InterPro" id="IPR036390">
    <property type="entry name" value="WH_DNA-bd_sf"/>
</dbReference>
<accession>A0ABS7AAG9</accession>
<dbReference type="Gene3D" id="1.20.120.530">
    <property type="entry name" value="GntR ligand-binding domain-like"/>
    <property type="match status" value="1"/>
</dbReference>
<protein>
    <submittedName>
        <fullName evidence="5">GntR family transcriptional regulator</fullName>
    </submittedName>
</protein>
<gene>
    <name evidence="5" type="ORF">KPL78_15665</name>
</gene>
<dbReference type="SMART" id="SM00345">
    <property type="entry name" value="HTH_GNTR"/>
    <property type="match status" value="1"/>
</dbReference>
<dbReference type="PANTHER" id="PTHR43537">
    <property type="entry name" value="TRANSCRIPTIONAL REGULATOR, GNTR FAMILY"/>
    <property type="match status" value="1"/>
</dbReference>
<evidence type="ECO:0000256" key="1">
    <source>
        <dbReference type="ARBA" id="ARBA00023015"/>
    </source>
</evidence>
<dbReference type="SUPFAM" id="SSF48008">
    <property type="entry name" value="GntR ligand-binding domain-like"/>
    <property type="match status" value="1"/>
</dbReference>
<dbReference type="PRINTS" id="PR00035">
    <property type="entry name" value="HTHGNTR"/>
</dbReference>
<feature type="domain" description="HTH gntR-type" evidence="4">
    <location>
        <begin position="5"/>
        <end position="72"/>
    </location>
</feature>
<keyword evidence="6" id="KW-1185">Reference proteome</keyword>
<dbReference type="Gene3D" id="1.10.10.10">
    <property type="entry name" value="Winged helix-like DNA-binding domain superfamily/Winged helix DNA-binding domain"/>
    <property type="match status" value="1"/>
</dbReference>
<sequence length="216" mass="23162">MSRPRGTVETIVAKTRDAILSGRMALGQRLVEADLTEEFGVSRASIREALQRLAAEGLVSIVPHRGALVRRFTRKEIADRYEIRQSLESLAASLAAGRIAEGDNRAVLMAALPSPAETAAGLSAAHRALNLRFHRAIAALSGNPQLAQIIEQMWLPAAVSAQRDALGIPLQWEASLREHEGIAEAILAGDAIAAGAAMRDHLRRGCERVLSTSRAP</sequence>
<dbReference type="SMART" id="SM00895">
    <property type="entry name" value="FCD"/>
    <property type="match status" value="1"/>
</dbReference>
<dbReference type="InterPro" id="IPR008920">
    <property type="entry name" value="TF_FadR/GntR_C"/>
</dbReference>
<keyword evidence="1" id="KW-0805">Transcription regulation</keyword>
<reference evidence="5 6" key="1">
    <citation type="submission" date="2021-07" db="EMBL/GenBank/DDBJ databases">
        <authorList>
            <person name="So Y."/>
        </authorList>
    </citation>
    <scope>NUCLEOTIDE SEQUENCE [LARGE SCALE GENOMIC DNA]</scope>
    <source>
        <strain evidence="5 6">HJA6</strain>
    </source>
</reference>
<organism evidence="5 6">
    <name type="scientific">Roseomonas alba</name>
    <dbReference type="NCBI Taxonomy" id="2846776"/>
    <lineage>
        <taxon>Bacteria</taxon>
        <taxon>Pseudomonadati</taxon>
        <taxon>Pseudomonadota</taxon>
        <taxon>Alphaproteobacteria</taxon>
        <taxon>Acetobacterales</taxon>
        <taxon>Roseomonadaceae</taxon>
        <taxon>Roseomonas</taxon>
    </lineage>
</organism>
<evidence type="ECO:0000256" key="3">
    <source>
        <dbReference type="ARBA" id="ARBA00023163"/>
    </source>
</evidence>